<gene>
    <name evidence="2" type="ORF">AVDCRST_MAG84-7351</name>
</gene>
<evidence type="ECO:0000256" key="1">
    <source>
        <dbReference type="SAM" id="MobiDB-lite"/>
    </source>
</evidence>
<feature type="compositionally biased region" description="Polar residues" evidence="1">
    <location>
        <begin position="12"/>
        <end position="25"/>
    </location>
</feature>
<dbReference type="EMBL" id="CADCTZ010001837">
    <property type="protein sequence ID" value="CAA9423862.1"/>
    <property type="molecule type" value="Genomic_DNA"/>
</dbReference>
<dbReference type="AlphaFoldDB" id="A0A6J4PRY7"/>
<feature type="non-terminal residue" evidence="2">
    <location>
        <position position="53"/>
    </location>
</feature>
<reference evidence="2" key="1">
    <citation type="submission" date="2020-02" db="EMBL/GenBank/DDBJ databases">
        <authorList>
            <person name="Meier V. D."/>
        </authorList>
    </citation>
    <scope>NUCLEOTIDE SEQUENCE</scope>
    <source>
        <strain evidence="2">AVDCRST_MAG84</strain>
    </source>
</reference>
<protein>
    <submittedName>
        <fullName evidence="2">Uncharacterized protein</fullName>
    </submittedName>
</protein>
<accession>A0A6J4PRY7</accession>
<organism evidence="2">
    <name type="scientific">uncultured Microcoleus sp</name>
    <dbReference type="NCBI Taxonomy" id="259945"/>
    <lineage>
        <taxon>Bacteria</taxon>
        <taxon>Bacillati</taxon>
        <taxon>Cyanobacteriota</taxon>
        <taxon>Cyanophyceae</taxon>
        <taxon>Oscillatoriophycideae</taxon>
        <taxon>Oscillatoriales</taxon>
        <taxon>Microcoleaceae</taxon>
        <taxon>Microcoleus</taxon>
        <taxon>environmental samples</taxon>
    </lineage>
</organism>
<proteinExistence type="predicted"/>
<feature type="non-terminal residue" evidence="2">
    <location>
        <position position="1"/>
    </location>
</feature>
<name>A0A6J4PRY7_9CYAN</name>
<feature type="compositionally biased region" description="Basic residues" evidence="1">
    <location>
        <begin position="1"/>
        <end position="11"/>
    </location>
</feature>
<feature type="region of interest" description="Disordered" evidence="1">
    <location>
        <begin position="1"/>
        <end position="33"/>
    </location>
</feature>
<sequence length="53" mass="5796">GKFKRISRTHRQSISQSRNSRTNYPLGTPCNDGDRGGGDGQFCRVYGMAGTFG</sequence>
<evidence type="ECO:0000313" key="2">
    <source>
        <dbReference type="EMBL" id="CAA9423862.1"/>
    </source>
</evidence>